<accession>A0A8J5X8Q0</accession>
<evidence type="ECO:0000313" key="2">
    <source>
        <dbReference type="EMBL" id="KAG8099967.1"/>
    </source>
</evidence>
<reference evidence="2" key="1">
    <citation type="journal article" date="2021" name="bioRxiv">
        <title>Whole Genome Assembly and Annotation of Northern Wild Rice, Zizania palustris L., Supports a Whole Genome Duplication in the Zizania Genus.</title>
        <authorList>
            <person name="Haas M."/>
            <person name="Kono T."/>
            <person name="Macchietto M."/>
            <person name="Millas R."/>
            <person name="McGilp L."/>
            <person name="Shao M."/>
            <person name="Duquette J."/>
            <person name="Hirsch C.N."/>
            <person name="Kimball J."/>
        </authorList>
    </citation>
    <scope>NUCLEOTIDE SEQUENCE</scope>
    <source>
        <tissue evidence="2">Fresh leaf tissue</tissue>
    </source>
</reference>
<sequence>MAVDGGKKLRATVAVDSGEKSRAMVALDGGEKSRAMVAVDGGEKSRATASDPIPCVRRGGPFGKTGARRWAQWGGC</sequence>
<evidence type="ECO:0000313" key="3">
    <source>
        <dbReference type="Proteomes" id="UP000729402"/>
    </source>
</evidence>
<gene>
    <name evidence="2" type="ORF">GUJ93_ZPchr0013g34644</name>
</gene>
<protein>
    <submittedName>
        <fullName evidence="2">Uncharacterized protein</fullName>
    </submittedName>
</protein>
<proteinExistence type="predicted"/>
<keyword evidence="3" id="KW-1185">Reference proteome</keyword>
<organism evidence="2 3">
    <name type="scientific">Zizania palustris</name>
    <name type="common">Northern wild rice</name>
    <dbReference type="NCBI Taxonomy" id="103762"/>
    <lineage>
        <taxon>Eukaryota</taxon>
        <taxon>Viridiplantae</taxon>
        <taxon>Streptophyta</taxon>
        <taxon>Embryophyta</taxon>
        <taxon>Tracheophyta</taxon>
        <taxon>Spermatophyta</taxon>
        <taxon>Magnoliopsida</taxon>
        <taxon>Liliopsida</taxon>
        <taxon>Poales</taxon>
        <taxon>Poaceae</taxon>
        <taxon>BOP clade</taxon>
        <taxon>Oryzoideae</taxon>
        <taxon>Oryzeae</taxon>
        <taxon>Zizaniinae</taxon>
        <taxon>Zizania</taxon>
    </lineage>
</organism>
<evidence type="ECO:0000256" key="1">
    <source>
        <dbReference type="SAM" id="MobiDB-lite"/>
    </source>
</evidence>
<dbReference type="Proteomes" id="UP000729402">
    <property type="component" value="Unassembled WGS sequence"/>
</dbReference>
<comment type="caution">
    <text evidence="2">The sequence shown here is derived from an EMBL/GenBank/DDBJ whole genome shotgun (WGS) entry which is preliminary data.</text>
</comment>
<dbReference type="EMBL" id="JAAALK010000079">
    <property type="protein sequence ID" value="KAG8099967.1"/>
    <property type="molecule type" value="Genomic_DNA"/>
</dbReference>
<reference evidence="2" key="2">
    <citation type="submission" date="2021-02" db="EMBL/GenBank/DDBJ databases">
        <authorList>
            <person name="Kimball J.A."/>
            <person name="Haas M.W."/>
            <person name="Macchietto M."/>
            <person name="Kono T."/>
            <person name="Duquette J."/>
            <person name="Shao M."/>
        </authorList>
    </citation>
    <scope>NUCLEOTIDE SEQUENCE</scope>
    <source>
        <tissue evidence="2">Fresh leaf tissue</tissue>
    </source>
</reference>
<dbReference type="AlphaFoldDB" id="A0A8J5X8Q0"/>
<feature type="region of interest" description="Disordered" evidence="1">
    <location>
        <begin position="39"/>
        <end position="60"/>
    </location>
</feature>
<name>A0A8J5X8Q0_ZIZPA</name>